<name>A0A4R9AVM5_9MICO</name>
<accession>A0A4R9AVM5</accession>
<dbReference type="EMBL" id="SOHL01000015">
    <property type="protein sequence ID" value="TFD70923.1"/>
    <property type="molecule type" value="Genomic_DNA"/>
</dbReference>
<dbReference type="AlphaFoldDB" id="A0A4R9AVM5"/>
<gene>
    <name evidence="1" type="ORF">E3T50_10235</name>
</gene>
<proteinExistence type="predicted"/>
<organism evidence="1 2">
    <name type="scientific">Cryobacterium gelidum</name>
    <dbReference type="NCBI Taxonomy" id="1259164"/>
    <lineage>
        <taxon>Bacteria</taxon>
        <taxon>Bacillati</taxon>
        <taxon>Actinomycetota</taxon>
        <taxon>Actinomycetes</taxon>
        <taxon>Micrococcales</taxon>
        <taxon>Microbacteriaceae</taxon>
        <taxon>Cryobacterium</taxon>
    </lineage>
</organism>
<comment type="caution">
    <text evidence="1">The sequence shown here is derived from an EMBL/GenBank/DDBJ whole genome shotgun (WGS) entry which is preliminary data.</text>
</comment>
<reference evidence="1 2" key="1">
    <citation type="submission" date="2019-03" db="EMBL/GenBank/DDBJ databases">
        <title>Genomics of glacier-inhabiting Cryobacterium strains.</title>
        <authorList>
            <person name="Liu Q."/>
            <person name="Xin Y.-H."/>
        </authorList>
    </citation>
    <scope>NUCLEOTIDE SEQUENCE [LARGE SCALE GENOMIC DNA]</scope>
    <source>
        <strain evidence="1 2">Hz16</strain>
    </source>
</reference>
<protein>
    <submittedName>
        <fullName evidence="1">Uncharacterized protein</fullName>
    </submittedName>
</protein>
<keyword evidence="2" id="KW-1185">Reference proteome</keyword>
<dbReference type="Proteomes" id="UP000297983">
    <property type="component" value="Unassembled WGS sequence"/>
</dbReference>
<evidence type="ECO:0000313" key="2">
    <source>
        <dbReference type="Proteomes" id="UP000297983"/>
    </source>
</evidence>
<evidence type="ECO:0000313" key="1">
    <source>
        <dbReference type="EMBL" id="TFD70923.1"/>
    </source>
</evidence>
<sequence>MCHSIVAGTIYLQKLQAETVRKMQTYESVPSPFSGAPTGLASAVEARVEAPARNCTCAIDPITCELIVPPGATNAPVAGQQLFSLLKDCKHSIIEKYLKSARRFGSEVCGIEFIEAADGRVLTYDVNTKCELQRGRCNVGIKIPESSASQARGIYWREISSREKYAELSGSVGKYWLPSTEMVSSDSASTTSFQTA</sequence>